<evidence type="ECO:0000313" key="5">
    <source>
        <dbReference type="Proteomes" id="UP000218327"/>
    </source>
</evidence>
<evidence type="ECO:0000256" key="1">
    <source>
        <dbReference type="ARBA" id="ARBA00022737"/>
    </source>
</evidence>
<comment type="caution">
    <text evidence="4">The sequence shown here is derived from an EMBL/GenBank/DDBJ whole genome shotgun (WGS) entry which is preliminary data.</text>
</comment>
<feature type="transmembrane region" description="Helical" evidence="3">
    <location>
        <begin position="214"/>
        <end position="231"/>
    </location>
</feature>
<dbReference type="PANTHER" id="PTHR44227:SF3">
    <property type="entry name" value="PROTEIN O-MANNOSYL-TRANSFERASE TMTC4"/>
    <property type="match status" value="1"/>
</dbReference>
<evidence type="ECO:0008006" key="6">
    <source>
        <dbReference type="Google" id="ProtNLM"/>
    </source>
</evidence>
<evidence type="ECO:0000313" key="4">
    <source>
        <dbReference type="EMBL" id="PCJ24450.1"/>
    </source>
</evidence>
<feature type="transmembrane region" description="Helical" evidence="3">
    <location>
        <begin position="189"/>
        <end position="208"/>
    </location>
</feature>
<dbReference type="PANTHER" id="PTHR44227">
    <property type="match status" value="1"/>
</dbReference>
<feature type="transmembrane region" description="Helical" evidence="3">
    <location>
        <begin position="14"/>
        <end position="36"/>
    </location>
</feature>
<dbReference type="AlphaFoldDB" id="A0A2A5AZ94"/>
<feature type="transmembrane region" description="Helical" evidence="3">
    <location>
        <begin position="343"/>
        <end position="363"/>
    </location>
</feature>
<feature type="transmembrane region" description="Helical" evidence="3">
    <location>
        <begin position="313"/>
        <end position="336"/>
    </location>
</feature>
<proteinExistence type="predicted"/>
<keyword evidence="2" id="KW-0802">TPR repeat</keyword>
<protein>
    <recommendedName>
        <fullName evidence="6">Tetratricopeptide repeat protein</fullName>
    </recommendedName>
</protein>
<dbReference type="EMBL" id="NVVJ01000026">
    <property type="protein sequence ID" value="PCJ24450.1"/>
    <property type="molecule type" value="Genomic_DNA"/>
</dbReference>
<keyword evidence="3" id="KW-0812">Transmembrane</keyword>
<name>A0A2A5AZ94_9GAMM</name>
<dbReference type="InterPro" id="IPR052346">
    <property type="entry name" value="O-mannosyl-transferase_TMTC"/>
</dbReference>
<feature type="transmembrane region" description="Helical" evidence="3">
    <location>
        <begin position="106"/>
        <end position="127"/>
    </location>
</feature>
<feature type="transmembrane region" description="Helical" evidence="3">
    <location>
        <begin position="243"/>
        <end position="261"/>
    </location>
</feature>
<organism evidence="4 5">
    <name type="scientific">SAR86 cluster bacterium</name>
    <dbReference type="NCBI Taxonomy" id="2030880"/>
    <lineage>
        <taxon>Bacteria</taxon>
        <taxon>Pseudomonadati</taxon>
        <taxon>Pseudomonadota</taxon>
        <taxon>Gammaproteobacteria</taxon>
        <taxon>SAR86 cluster</taxon>
    </lineage>
</organism>
<sequence>MAASLANIKPKSELGFVMCYALALTLLVAVVLTIYWPGLTGPFILDDYSNLSPMGDNGGINNIPNFLSFVFGNDSGPTGRPISMLSFLIDGQSWPPNIASFKYTNLLIHILNGVVLCWLAITLFQILGLSPHRSACFALLLTAIWLLHPLNSTTTLYVVQRMTQLMTLFALAALICFMKGRVLISSEPIRGLIVLSVALFPFGLLSVLSKENGALLLLVIAVIELSVFQLSEKTRLYKYWYRLGVLVPIAIMGLFLLLTLSDSIAGFDTRHFTLGERLLSEARILTTYISRIFLPNVVGAGLFHDDFQVSTSLFSPLSTLFSVVFLTGLLGAGFFLRKQQPMFFFGVAWFFSMHLLESTYLPLELYFEHRNYLSMIGPLISATWYLQKFLQSDFSRHSKNLVISITAFLLIAMSWLSWQQALLWSNTGQLLAYWAYEEPRSSRAQISYADFLMENGAHEEGMDRLLIAYENNPNEITVMLHMWNRSCDYGPNIPFSLRDIAAREDLEYFHNDINFHLIELIQNLIANKCEYPERQVLMSLFDRIDNMPLTDRRRAGFHFLHSDLFVYYRELNSALIQLGNAFSISNAPQIPIRQAILSASAGNYEDALVFLQRARLANAQQSSLLPSLDSEIDRMEEDLKQRLDTQR</sequence>
<feature type="transmembrane region" description="Helical" evidence="3">
    <location>
        <begin position="398"/>
        <end position="418"/>
    </location>
</feature>
<keyword evidence="1" id="KW-0677">Repeat</keyword>
<reference evidence="5" key="1">
    <citation type="submission" date="2017-08" db="EMBL/GenBank/DDBJ databases">
        <title>A dynamic microbial community with high functional redundancy inhabits the cold, oxic subseafloor aquifer.</title>
        <authorList>
            <person name="Tully B.J."/>
            <person name="Wheat C.G."/>
            <person name="Glazer B.T."/>
            <person name="Huber J.A."/>
        </authorList>
    </citation>
    <scope>NUCLEOTIDE SEQUENCE [LARGE SCALE GENOMIC DNA]</scope>
</reference>
<evidence type="ECO:0000256" key="2">
    <source>
        <dbReference type="ARBA" id="ARBA00022803"/>
    </source>
</evidence>
<feature type="transmembrane region" description="Helical" evidence="3">
    <location>
        <begin position="134"/>
        <end position="151"/>
    </location>
</feature>
<keyword evidence="3" id="KW-1133">Transmembrane helix</keyword>
<evidence type="ECO:0000256" key="3">
    <source>
        <dbReference type="SAM" id="Phobius"/>
    </source>
</evidence>
<accession>A0A2A5AZ94</accession>
<dbReference type="Proteomes" id="UP000218327">
    <property type="component" value="Unassembled WGS sequence"/>
</dbReference>
<gene>
    <name evidence="4" type="ORF">COA96_09385</name>
</gene>
<keyword evidence="3" id="KW-0472">Membrane</keyword>
<feature type="transmembrane region" description="Helical" evidence="3">
    <location>
        <begin position="157"/>
        <end position="177"/>
    </location>
</feature>